<dbReference type="Gene3D" id="3.30.530.20">
    <property type="match status" value="1"/>
</dbReference>
<dbReference type="Pfam" id="PF10604">
    <property type="entry name" value="Polyketide_cyc2"/>
    <property type="match status" value="1"/>
</dbReference>
<sequence length="150" mass="17306">MQKISKTMKINPNAPVKQAKQIMIYATPEKVWAVLTDINHWVNWNDRITQAQASQTPRVGVRFDWKVNGAKIKSVLHSVEINKSFGWSGTTFGGSAIHNWYLSAQNGGTLVNVEESMEGWLVYLFKNKMNKDLEKDMQFWLEMLKKECEK</sequence>
<reference evidence="1 2" key="1">
    <citation type="submission" date="2018-07" db="EMBL/GenBank/DDBJ databases">
        <title>Genome sequencing of Runella.</title>
        <authorList>
            <person name="Baek M.-G."/>
            <person name="Yi H."/>
        </authorList>
    </citation>
    <scope>NUCLEOTIDE SEQUENCE [LARGE SCALE GENOMIC DNA]</scope>
    <source>
        <strain evidence="1 2">HYN0085</strain>
        <plasmid evidence="1 2">unnamed6</plasmid>
    </source>
</reference>
<evidence type="ECO:0000313" key="2">
    <source>
        <dbReference type="Proteomes" id="UP000251993"/>
    </source>
</evidence>
<dbReference type="InterPro" id="IPR019587">
    <property type="entry name" value="Polyketide_cyclase/dehydratase"/>
</dbReference>
<dbReference type="OrthoDB" id="9810827at2"/>
<evidence type="ECO:0000313" key="1">
    <source>
        <dbReference type="EMBL" id="AXE22029.1"/>
    </source>
</evidence>
<dbReference type="EMBL" id="CP030856">
    <property type="protein sequence ID" value="AXE22029.1"/>
    <property type="molecule type" value="Genomic_DNA"/>
</dbReference>
<dbReference type="SUPFAM" id="SSF55961">
    <property type="entry name" value="Bet v1-like"/>
    <property type="match status" value="1"/>
</dbReference>
<gene>
    <name evidence="1" type="ORF">DR864_29650</name>
</gene>
<proteinExistence type="predicted"/>
<geneLocation type="plasmid" evidence="1 2">
    <name>unnamed6</name>
</geneLocation>
<protein>
    <submittedName>
        <fullName evidence="1">Polyketide cyclase/dehydrase</fullName>
    </submittedName>
</protein>
<keyword evidence="2" id="KW-1185">Reference proteome</keyword>
<dbReference type="Proteomes" id="UP000251993">
    <property type="component" value="Plasmid unnamed6"/>
</dbReference>
<keyword evidence="1" id="KW-0614">Plasmid</keyword>
<accession>A0A344TTQ8</accession>
<dbReference type="AlphaFoldDB" id="A0A344TTQ8"/>
<organism evidence="1 2">
    <name type="scientific">Runella rosea</name>
    <dbReference type="NCBI Taxonomy" id="2259595"/>
    <lineage>
        <taxon>Bacteria</taxon>
        <taxon>Pseudomonadati</taxon>
        <taxon>Bacteroidota</taxon>
        <taxon>Cytophagia</taxon>
        <taxon>Cytophagales</taxon>
        <taxon>Spirosomataceae</taxon>
        <taxon>Runella</taxon>
    </lineage>
</organism>
<name>A0A344TTQ8_9BACT</name>
<dbReference type="InterPro" id="IPR023393">
    <property type="entry name" value="START-like_dom_sf"/>
</dbReference>
<dbReference type="KEGG" id="run:DR864_29650"/>